<evidence type="ECO:0000259" key="7">
    <source>
        <dbReference type="PROSITE" id="PS50850"/>
    </source>
</evidence>
<dbReference type="GO" id="GO:0022857">
    <property type="term" value="F:transmembrane transporter activity"/>
    <property type="evidence" value="ECO:0007669"/>
    <property type="project" value="InterPro"/>
</dbReference>
<keyword evidence="4 6" id="KW-1133">Transmembrane helix</keyword>
<dbReference type="PROSITE" id="PS50850">
    <property type="entry name" value="MFS"/>
    <property type="match status" value="1"/>
</dbReference>
<dbReference type="PANTHER" id="PTHR16172:SF41">
    <property type="entry name" value="MAJOR FACILITATOR SUPERFAMILY DOMAIN-CONTAINING PROTEIN 6-LIKE"/>
    <property type="match status" value="1"/>
</dbReference>
<feature type="transmembrane region" description="Helical" evidence="6">
    <location>
        <begin position="450"/>
        <end position="473"/>
    </location>
</feature>
<dbReference type="InterPro" id="IPR036259">
    <property type="entry name" value="MFS_trans_sf"/>
</dbReference>
<feature type="transmembrane region" description="Helical" evidence="6">
    <location>
        <begin position="209"/>
        <end position="226"/>
    </location>
</feature>
<proteinExistence type="inferred from homology"/>
<feature type="transmembrane region" description="Helical" evidence="6">
    <location>
        <begin position="164"/>
        <end position="188"/>
    </location>
</feature>
<evidence type="ECO:0000256" key="5">
    <source>
        <dbReference type="ARBA" id="ARBA00023136"/>
    </source>
</evidence>
<dbReference type="RefSeq" id="XP_066924358.1">
    <property type="nucleotide sequence ID" value="XM_067068257.1"/>
</dbReference>
<evidence type="ECO:0000313" key="8">
    <source>
        <dbReference type="EnsemblMetazoa" id="CLYHEMP020900.1"/>
    </source>
</evidence>
<organism evidence="8 9">
    <name type="scientific">Clytia hemisphaerica</name>
    <dbReference type="NCBI Taxonomy" id="252671"/>
    <lineage>
        <taxon>Eukaryota</taxon>
        <taxon>Metazoa</taxon>
        <taxon>Cnidaria</taxon>
        <taxon>Hydrozoa</taxon>
        <taxon>Hydroidolina</taxon>
        <taxon>Leptothecata</taxon>
        <taxon>Obeliida</taxon>
        <taxon>Clytiidae</taxon>
        <taxon>Clytia</taxon>
    </lineage>
</organism>
<feature type="transmembrane region" description="Helical" evidence="6">
    <location>
        <begin position="385"/>
        <end position="408"/>
    </location>
</feature>
<dbReference type="Gene3D" id="1.20.1250.20">
    <property type="entry name" value="MFS general substrate transporter like domains"/>
    <property type="match status" value="2"/>
</dbReference>
<feature type="transmembrane region" description="Helical" evidence="6">
    <location>
        <begin position="420"/>
        <end position="444"/>
    </location>
</feature>
<dbReference type="InterPro" id="IPR024989">
    <property type="entry name" value="MFS_assoc_dom"/>
</dbReference>
<comment type="similarity">
    <text evidence="2">Belongs to the major facilitator superfamily. MFSD6 family.</text>
</comment>
<evidence type="ECO:0000313" key="9">
    <source>
        <dbReference type="Proteomes" id="UP000594262"/>
    </source>
</evidence>
<name>A0A7M5XCE1_9CNID</name>
<evidence type="ECO:0000256" key="6">
    <source>
        <dbReference type="SAM" id="Phobius"/>
    </source>
</evidence>
<evidence type="ECO:0000256" key="3">
    <source>
        <dbReference type="ARBA" id="ARBA00022692"/>
    </source>
</evidence>
<feature type="transmembrane region" description="Helical" evidence="6">
    <location>
        <begin position="362"/>
        <end position="379"/>
    </location>
</feature>
<dbReference type="GeneID" id="136811633"/>
<keyword evidence="3 6" id="KW-0812">Transmembrane</keyword>
<sequence>MTEDAEKIPLSKLEDIEISTEDKRPKYRWYQVNKDILPAKIAYFLDVARRIGALPNLVLFFTGIGLNKVDAGLILGFRLIGMLIAGPSWGVIADKFHCHRLILIINCIGTILTMGCQPFLAIKYGNPDVNKCPEPLQRMSNFNQTNLTSWSSTRSNKPDQTRTAFFIFFFVSILSAFFEASSSSFIDVATLRKSQLSKHRKIEYGRQRLWGPIGAIFGANVTNLIADNFPNMNVTCYSGLFLTHVVFTILLTITLLVLYKGLSFENKIKEDSSAVQQVPQQTLTKAFQTYICQFEIFLFYTTAVITGITLSPSKVFMFLYLKELGATSLIRMLYIAIAGCAAVFGYFFSGKIIKLIGGPMKSMMVALIVFSLRYLGFAYSPNGWVVLIFQPFHFLSFVLFLSSGMAYVKETSPLMVITSMVSLFLTMLEGVGVLVGSSIGGVIFKDFGGQNLFLIYSFIAMFWATVLAVYIYIFKKTKEKVTDEQNGLSNIEE</sequence>
<feature type="transmembrane region" description="Helical" evidence="6">
    <location>
        <begin position="101"/>
        <end position="120"/>
    </location>
</feature>
<dbReference type="Pfam" id="PF12832">
    <property type="entry name" value="MFS_1_like"/>
    <property type="match status" value="1"/>
</dbReference>
<evidence type="ECO:0000256" key="2">
    <source>
        <dbReference type="ARBA" id="ARBA00005241"/>
    </source>
</evidence>
<accession>A0A7M5XCE1</accession>
<reference evidence="8" key="1">
    <citation type="submission" date="2021-01" db="UniProtKB">
        <authorList>
            <consortium name="EnsemblMetazoa"/>
        </authorList>
    </citation>
    <scope>IDENTIFICATION</scope>
</reference>
<dbReference type="InterPro" id="IPR051717">
    <property type="entry name" value="MFS_MFSD6"/>
</dbReference>
<dbReference type="InterPro" id="IPR020846">
    <property type="entry name" value="MFS_dom"/>
</dbReference>
<feature type="domain" description="Major facilitator superfamily (MFS) profile" evidence="7">
    <location>
        <begin position="295"/>
        <end position="493"/>
    </location>
</feature>
<evidence type="ECO:0000256" key="4">
    <source>
        <dbReference type="ARBA" id="ARBA00022989"/>
    </source>
</evidence>
<protein>
    <recommendedName>
        <fullName evidence="7">Major facilitator superfamily (MFS) profile domain-containing protein</fullName>
    </recommendedName>
</protein>
<dbReference type="PANTHER" id="PTHR16172">
    <property type="entry name" value="MAJOR FACILITATOR SUPERFAMILY DOMAIN-CONTAINING PROTEIN 6-LIKE"/>
    <property type="match status" value="1"/>
</dbReference>
<feature type="transmembrane region" description="Helical" evidence="6">
    <location>
        <begin position="72"/>
        <end position="92"/>
    </location>
</feature>
<dbReference type="GO" id="GO:0016020">
    <property type="term" value="C:membrane"/>
    <property type="evidence" value="ECO:0007669"/>
    <property type="project" value="UniProtKB-SubCell"/>
</dbReference>
<dbReference type="Proteomes" id="UP000594262">
    <property type="component" value="Unplaced"/>
</dbReference>
<feature type="transmembrane region" description="Helical" evidence="6">
    <location>
        <begin position="238"/>
        <end position="259"/>
    </location>
</feature>
<comment type="subcellular location">
    <subcellularLocation>
        <location evidence="1">Membrane</location>
        <topology evidence="1">Multi-pass membrane protein</topology>
    </subcellularLocation>
</comment>
<feature type="transmembrane region" description="Helical" evidence="6">
    <location>
        <begin position="332"/>
        <end position="350"/>
    </location>
</feature>
<evidence type="ECO:0000256" key="1">
    <source>
        <dbReference type="ARBA" id="ARBA00004141"/>
    </source>
</evidence>
<dbReference type="AlphaFoldDB" id="A0A7M5XCE1"/>
<keyword evidence="5 6" id="KW-0472">Membrane</keyword>
<feature type="transmembrane region" description="Helical" evidence="6">
    <location>
        <begin position="297"/>
        <end position="320"/>
    </location>
</feature>
<dbReference type="SUPFAM" id="SSF103473">
    <property type="entry name" value="MFS general substrate transporter"/>
    <property type="match status" value="1"/>
</dbReference>
<dbReference type="EnsemblMetazoa" id="CLYHEMT020900.1">
    <property type="protein sequence ID" value="CLYHEMP020900.1"/>
    <property type="gene ID" value="CLYHEMG020900"/>
</dbReference>
<keyword evidence="9" id="KW-1185">Reference proteome</keyword>
<dbReference type="OrthoDB" id="5970419at2759"/>